<keyword evidence="5 8" id="KW-1133">Transmembrane helix</keyword>
<evidence type="ECO:0000256" key="2">
    <source>
        <dbReference type="ARBA" id="ARBA00007296"/>
    </source>
</evidence>
<reference evidence="10" key="1">
    <citation type="submission" date="2021-10" db="EMBL/GenBank/DDBJ databases">
        <title>Anaerobic single-cell dispensing facilitates the cultivation of human gut bacteria.</title>
        <authorList>
            <person name="Afrizal A."/>
        </authorList>
    </citation>
    <scope>NUCLEOTIDE SEQUENCE</scope>
    <source>
        <strain evidence="10">CLA-AA-H250</strain>
    </source>
</reference>
<evidence type="ECO:0000259" key="9">
    <source>
        <dbReference type="Pfam" id="PF00137"/>
    </source>
</evidence>
<dbReference type="Proteomes" id="UP001199424">
    <property type="component" value="Unassembled WGS sequence"/>
</dbReference>
<name>A0AAE3ANQ7_9FIRM</name>
<dbReference type="PANTHER" id="PTHR10263">
    <property type="entry name" value="V-TYPE PROTON ATPASE PROTEOLIPID SUBUNIT"/>
    <property type="match status" value="1"/>
</dbReference>
<feature type="transmembrane region" description="Helical" evidence="8">
    <location>
        <begin position="145"/>
        <end position="164"/>
    </location>
</feature>
<evidence type="ECO:0000256" key="3">
    <source>
        <dbReference type="ARBA" id="ARBA00022448"/>
    </source>
</evidence>
<evidence type="ECO:0000313" key="11">
    <source>
        <dbReference type="Proteomes" id="UP001199424"/>
    </source>
</evidence>
<keyword evidence="11" id="KW-1185">Reference proteome</keyword>
<dbReference type="PRINTS" id="PR00122">
    <property type="entry name" value="VACATPASE"/>
</dbReference>
<dbReference type="GO" id="GO:0033179">
    <property type="term" value="C:proton-transporting V-type ATPase, V0 domain"/>
    <property type="evidence" value="ECO:0007669"/>
    <property type="project" value="InterPro"/>
</dbReference>
<dbReference type="CDD" id="cd18180">
    <property type="entry name" value="ATP-synt_Vo_Ao_c_NTPK_rpt2"/>
    <property type="match status" value="1"/>
</dbReference>
<comment type="similarity">
    <text evidence="2 8">Belongs to the V-ATPase proteolipid subunit family.</text>
</comment>
<dbReference type="GO" id="GO:0046961">
    <property type="term" value="F:proton-transporting ATPase activity, rotational mechanism"/>
    <property type="evidence" value="ECO:0007669"/>
    <property type="project" value="InterPro"/>
</dbReference>
<dbReference type="EMBL" id="JAJEQC010000014">
    <property type="protein sequence ID" value="MCC2137706.1"/>
    <property type="molecule type" value="Genomic_DNA"/>
</dbReference>
<dbReference type="InterPro" id="IPR002379">
    <property type="entry name" value="ATPase_proteolipid_c-like_dom"/>
</dbReference>
<keyword evidence="4 8" id="KW-0812">Transmembrane</keyword>
<evidence type="ECO:0000313" key="10">
    <source>
        <dbReference type="EMBL" id="MCC2137706.1"/>
    </source>
</evidence>
<dbReference type="AlphaFoldDB" id="A0AAE3ANQ7"/>
<feature type="domain" description="V-ATPase proteolipid subunit C-like" evidence="9">
    <location>
        <begin position="97"/>
        <end position="155"/>
    </location>
</feature>
<evidence type="ECO:0000256" key="4">
    <source>
        <dbReference type="ARBA" id="ARBA00022692"/>
    </source>
</evidence>
<gene>
    <name evidence="10" type="ORF">LKD31_11890</name>
</gene>
<sequence length="165" mass="16507">MDKFDINSLGIVLALVGAVLAALLGGIGSAIGVGMTGQAAAGVVSENPPLFGKVLILQLLPGTQGIYGLLIAFLTLTNIGVLGGSADISFAKGLLYLAACMPMAVIGLISAKQQAKAAVSSIALVAKRPDQFGKAMIFPAMVETYAVLALLVSLLAVANIGGIAI</sequence>
<comment type="caution">
    <text evidence="10">The sequence shown here is derived from an EMBL/GenBank/DDBJ whole genome shotgun (WGS) entry which is preliminary data.</text>
</comment>
<proteinExistence type="inferred from homology"/>
<keyword evidence="7 8" id="KW-0472">Membrane</keyword>
<dbReference type="NCBIfam" id="NF005124">
    <property type="entry name" value="PRK06558.1"/>
    <property type="match status" value="1"/>
</dbReference>
<comment type="subcellular location">
    <subcellularLocation>
        <location evidence="1">Membrane</location>
        <topology evidence="1">Multi-pass membrane protein</topology>
    </subcellularLocation>
</comment>
<dbReference type="CDD" id="cd18179">
    <property type="entry name" value="ATP-synt_Vo_Ao_c_NTPK_rpt1"/>
    <property type="match status" value="1"/>
</dbReference>
<organism evidence="10 11">
    <name type="scientific">Hominenteromicrobium mulieris</name>
    <dbReference type="NCBI Taxonomy" id="2885357"/>
    <lineage>
        <taxon>Bacteria</taxon>
        <taxon>Bacillati</taxon>
        <taxon>Bacillota</taxon>
        <taxon>Clostridia</taxon>
        <taxon>Eubacteriales</taxon>
        <taxon>Oscillospiraceae</taxon>
        <taxon>Hominenteromicrobium</taxon>
    </lineage>
</organism>
<evidence type="ECO:0000256" key="8">
    <source>
        <dbReference type="RuleBase" id="RU363060"/>
    </source>
</evidence>
<evidence type="ECO:0000256" key="7">
    <source>
        <dbReference type="ARBA" id="ARBA00023136"/>
    </source>
</evidence>
<dbReference type="Pfam" id="PF00137">
    <property type="entry name" value="ATP-synt_C"/>
    <property type="match status" value="2"/>
</dbReference>
<keyword evidence="3 8" id="KW-0813">Transport</keyword>
<dbReference type="SUPFAM" id="SSF81333">
    <property type="entry name" value="F1F0 ATP synthase subunit C"/>
    <property type="match status" value="2"/>
</dbReference>
<feature type="transmembrane region" description="Helical" evidence="8">
    <location>
        <begin position="65"/>
        <end position="82"/>
    </location>
</feature>
<dbReference type="InterPro" id="IPR035921">
    <property type="entry name" value="F/V-ATP_Csub_sf"/>
</dbReference>
<dbReference type="Gene3D" id="1.20.120.610">
    <property type="entry name" value="lithium bound rotor ring of v- atpase"/>
    <property type="match status" value="1"/>
</dbReference>
<evidence type="ECO:0000256" key="6">
    <source>
        <dbReference type="ARBA" id="ARBA00023065"/>
    </source>
</evidence>
<keyword evidence="6 8" id="KW-0406">Ion transport</keyword>
<dbReference type="FunFam" id="1.20.120.610:FF:000005">
    <property type="entry name" value="V-type sodium ATPase subunit K"/>
    <property type="match status" value="1"/>
</dbReference>
<dbReference type="InterPro" id="IPR000245">
    <property type="entry name" value="ATPase_proteolipid_csu"/>
</dbReference>
<dbReference type="RefSeq" id="WP_176821143.1">
    <property type="nucleotide sequence ID" value="NZ_JAJEQC010000014.1"/>
</dbReference>
<evidence type="ECO:0000256" key="1">
    <source>
        <dbReference type="ARBA" id="ARBA00004141"/>
    </source>
</evidence>
<feature type="transmembrane region" description="Helical" evidence="8">
    <location>
        <begin position="94"/>
        <end position="111"/>
    </location>
</feature>
<protein>
    <submittedName>
        <fullName evidence="10">V-type ATP synthase subunit K</fullName>
    </submittedName>
</protein>
<evidence type="ECO:0000256" key="5">
    <source>
        <dbReference type="ARBA" id="ARBA00022989"/>
    </source>
</evidence>
<feature type="domain" description="V-ATPase proteolipid subunit C-like" evidence="9">
    <location>
        <begin position="16"/>
        <end position="74"/>
    </location>
</feature>
<accession>A0AAE3ANQ7</accession>